<feature type="region of interest" description="Disordered" evidence="2">
    <location>
        <begin position="1"/>
        <end position="45"/>
    </location>
</feature>
<dbReference type="PROSITE" id="PS51717">
    <property type="entry name" value="G_VLIG"/>
    <property type="match status" value="1"/>
</dbReference>
<evidence type="ECO:0000256" key="2">
    <source>
        <dbReference type="SAM" id="MobiDB-lite"/>
    </source>
</evidence>
<dbReference type="CDD" id="cd00063">
    <property type="entry name" value="FN3"/>
    <property type="match status" value="2"/>
</dbReference>
<dbReference type="InterPro" id="IPR027417">
    <property type="entry name" value="P-loop_NTPase"/>
</dbReference>
<evidence type="ECO:0000256" key="1">
    <source>
        <dbReference type="ARBA" id="ARBA00006828"/>
    </source>
</evidence>
<dbReference type="Proteomes" id="UP000314980">
    <property type="component" value="Unassembled WGS sequence"/>
</dbReference>
<dbReference type="Pfam" id="PF25974">
    <property type="entry name" value="URGCP_9th"/>
    <property type="match status" value="1"/>
</dbReference>
<dbReference type="InterPro" id="IPR013783">
    <property type="entry name" value="Ig-like_fold"/>
</dbReference>
<dbReference type="InParanoid" id="A0A4W6E8U8"/>
<dbReference type="Gene3D" id="2.60.40.10">
    <property type="entry name" value="Immunoglobulins"/>
    <property type="match status" value="2"/>
</dbReference>
<dbReference type="Gene3D" id="3.40.50.300">
    <property type="entry name" value="P-loop containing nucleotide triphosphate hydrolases"/>
    <property type="match status" value="1"/>
</dbReference>
<dbReference type="Pfam" id="PF25496">
    <property type="entry name" value="URGCP"/>
    <property type="match status" value="1"/>
</dbReference>
<evidence type="ECO:0000259" key="3">
    <source>
        <dbReference type="PROSITE" id="PS50853"/>
    </source>
</evidence>
<reference evidence="5" key="3">
    <citation type="submission" date="2025-05" db="UniProtKB">
        <authorList>
            <consortium name="Ensembl"/>
        </authorList>
    </citation>
    <scope>IDENTIFICATION</scope>
</reference>
<dbReference type="InterPro" id="IPR003961">
    <property type="entry name" value="FN3_dom"/>
</dbReference>
<dbReference type="OrthoDB" id="1597724at2759"/>
<dbReference type="InterPro" id="IPR057365">
    <property type="entry name" value="URGCP"/>
</dbReference>
<dbReference type="KEGG" id="lcf:108902156"/>
<organism evidence="5 6">
    <name type="scientific">Lates calcarifer</name>
    <name type="common">Barramundi</name>
    <name type="synonym">Holocentrus calcarifer</name>
    <dbReference type="NCBI Taxonomy" id="8187"/>
    <lineage>
        <taxon>Eukaryota</taxon>
        <taxon>Metazoa</taxon>
        <taxon>Chordata</taxon>
        <taxon>Craniata</taxon>
        <taxon>Vertebrata</taxon>
        <taxon>Euteleostomi</taxon>
        <taxon>Actinopterygii</taxon>
        <taxon>Neopterygii</taxon>
        <taxon>Teleostei</taxon>
        <taxon>Neoteleostei</taxon>
        <taxon>Acanthomorphata</taxon>
        <taxon>Carangaria</taxon>
        <taxon>Carangaria incertae sedis</taxon>
        <taxon>Centropomidae</taxon>
        <taxon>Lates</taxon>
    </lineage>
</organism>
<accession>A0A4W6E8U8</accession>
<dbReference type="GO" id="GO:0005525">
    <property type="term" value="F:GTP binding"/>
    <property type="evidence" value="ECO:0007669"/>
    <property type="project" value="InterPro"/>
</dbReference>
<sequence>MTESVPTMDNSEEEEEFYDAPEDFPEPHCEQGEPAATPQSDYVPPPEVTVLYSDSETVSLGLAPTASSVRYKLHIDYSCDTQRGCVIREDSSTVEVEGLTPGTEYTFSITRRAANGNKSKATSVSVFTEPVPPESITVSEVSSESLSVQWETPAGEVESYIVTCCSEGEIVQELTTNKNRVTFSSLRPGVCYCLHVSAQLKNERISKPTVTTAKTKTHLESLLKDLGLEQHYREKLSLSKILQIDEKTITDEPAKCNSDLPWYFLKKLMMVNVTARNVKCTSDCESDGDAVAGNTKLNLKNLLDSLNSGDMLNPLDIITALFLCSDGFVQQELALKMSMCQFSVPLLLPNCDTQQCTLMLWAMRDIVKKYRPESLSQSKGFIEDRIVLSELPLISFVRLGECSLSKSEILNKLLSNSQQYHDTFVHHDMECGDSQRRICDGLTEITWYLPCGNKNMDIFSEPVAVANLRGDIVSFETQFSFLCQTSTAVFVFFDNLNSGCRLLTNQHYKAQIFLVGNHQSKTFSLDALEEVATMLGLTNSNIILKSKHMNDADFVKVLRKTVSDIFENPKMKMSIEQMAGIAHELGILVDEDCPECKTAKKNADAITAEIQHTLKYKEAQLPLQGQIWKELTSLEKEECRLRKVGSENIETYKSELQIQKEKLRNKQNSYDISNAMTCFINSISSPVTERCYFLRWMRLNLDNLSREKLSDLREQYKKKCRNSENKDELKDIDRELSNSSLGTEHFFREMGQIYEASVALPETHPSRQQLQHLPKLCAGLLLDGFPLELVDGDASNIPLRWVSDVLSQLNDLVSPKNKILVVTVLGVQSTGKSTLLNTMFGVQFAVSSGRCTRGAFMLLIRINDEVKKVLNCDFVVIIDTEGLKSPELAQLDDSHEHDNELATLVVGLSDITIINIAMENSTEMKDILQIVVHAFLRMKEVGKKPKCQFVHQNVSDVSAHEKNLRDRKLLLQQLNEMTQAAAKMEKKEENKSFTDVMEYSPDTGNWYIPGLWNGNPPMAPVNAGYSEAVYELKKNIIQLLGNCGSSANNILEFKEWISSLWNAVKHENFIFSFRNSLVADAYMRLCTEFNKWEWEFKKYMYTWVTNAETRISNFGTVSVKSEIADLKELVMCLKSEASTVLSKWETKLLENLTKYFKQTEGHVYLVEAYKEDFANSAKSLRREMESSVFHQLTAAAEIKQGMTELDKIKENHTKEIEKAVCALIDECRKKNVQMGDKELDKKFDKVWNETVKKLSFSEQKATDVFASVSHYLRMNLSHKGSHVCELLNKKSPKDCGLMPFKCTVQGLWNQAKQQASKWLPIQDPTVVIQELADSIIDNCTQFVIEKVERKNNYSDTYIQEILHMIDERLENNRDLKTDIKFEVSLKQHICGVAARYFQKMHEDFLHVNDPYRCLNQNKENFRTDFKDVFNERDQCQKKAEEFTNRCLKPAVKDFVNRSLGPVIIDEMLTQQQFSTRISFQYSVLLDLLSKDDFENYLSYICSYEKYVKEWTLEQIVNHFSNGSKMFEFEVQHLQSSINSINDAINKAKMKRSGNLKTFVEHVCQELGDKLVISQDALGAFMILNNADQEQFAHWFKECVDEMEQSLREEFEKSNTEMKLKHLHVKPQNELFTRVIGCGKQCPFCAVPCEAGGKAHTEHWASLHRSNGLGRYRFNDSDKLVTDVCTSLVISEKHFRCFATGFTWKPYKHYKDIFPTWRIHPDGSLEASDYWKYVMVRFNKKFAKQYDAKPADIPSTWKKITQEQAKVSLKESFNIK</sequence>
<dbReference type="Pfam" id="PF00041">
    <property type="entry name" value="fn3"/>
    <property type="match status" value="1"/>
</dbReference>
<dbReference type="PANTHER" id="PTHR14819">
    <property type="entry name" value="GTP-BINDING"/>
    <property type="match status" value="1"/>
</dbReference>
<dbReference type="PROSITE" id="PS50853">
    <property type="entry name" value="FN3"/>
    <property type="match status" value="2"/>
</dbReference>
<evidence type="ECO:0000313" key="5">
    <source>
        <dbReference type="Ensembl" id="ENSLCAP00010035053.1"/>
    </source>
</evidence>
<dbReference type="SMART" id="SM00060">
    <property type="entry name" value="FN3"/>
    <property type="match status" value="2"/>
</dbReference>
<protein>
    <submittedName>
        <fullName evidence="7">Interferon-induced very large GTPase 1</fullName>
    </submittedName>
    <submittedName>
        <fullName evidence="5">Si:dkey-85k7.12</fullName>
    </submittedName>
</protein>
<reference evidence="6" key="1">
    <citation type="submission" date="2015-09" db="EMBL/GenBank/DDBJ databases">
        <authorList>
            <person name="Sai Rama Sridatta P."/>
        </authorList>
    </citation>
    <scope>NUCLEOTIDE SEQUENCE [LARGE SCALE GENOMIC DNA]</scope>
</reference>
<evidence type="ECO:0000313" key="7">
    <source>
        <dbReference type="RefSeq" id="XP_018559410.1"/>
    </source>
</evidence>
<dbReference type="InterPro" id="IPR036116">
    <property type="entry name" value="FN3_sf"/>
</dbReference>
<dbReference type="Proteomes" id="UP000694890">
    <property type="component" value="Linkage group LG14"/>
</dbReference>
<feature type="domain" description="Fibronectin type-III" evidence="3">
    <location>
        <begin position="132"/>
        <end position="220"/>
    </location>
</feature>
<dbReference type="RefSeq" id="XP_018559410.1">
    <property type="nucleotide sequence ID" value="XM_018703894.2"/>
</dbReference>
<feature type="domain" description="VLIG-type G" evidence="4">
    <location>
        <begin position="816"/>
        <end position="1061"/>
    </location>
</feature>
<dbReference type="InterPro" id="IPR030383">
    <property type="entry name" value="G_VLIG_dom"/>
</dbReference>
<comment type="similarity">
    <text evidence="1">Belongs to the TRAFAC class dynamin-like GTPase superfamily. Very large inducible GTPase (VLIG) family.</text>
</comment>
<evidence type="ECO:0000313" key="6">
    <source>
        <dbReference type="Proteomes" id="UP000314980"/>
    </source>
</evidence>
<keyword evidence="6" id="KW-1185">Reference proteome</keyword>
<dbReference type="PANTHER" id="PTHR14819:SF9">
    <property type="entry name" value="UP-REGULATOR OF CELL PROLIFERATION-LIKE"/>
    <property type="match status" value="1"/>
</dbReference>
<gene>
    <name evidence="5 7" type="primary">si:dkey-85k7.12</name>
</gene>
<dbReference type="SUPFAM" id="SSF52540">
    <property type="entry name" value="P-loop containing nucleoside triphosphate hydrolases"/>
    <property type="match status" value="1"/>
</dbReference>
<dbReference type="GeneID" id="108902156"/>
<name>A0A4W6E8U8_LATCA</name>
<dbReference type="Ensembl" id="ENSLCAT00010035872.1">
    <property type="protein sequence ID" value="ENSLCAP00010035053.1"/>
    <property type="gene ID" value="ENSLCAG00010016450.1"/>
</dbReference>
<feature type="compositionally biased region" description="Acidic residues" evidence="2">
    <location>
        <begin position="10"/>
        <end position="24"/>
    </location>
</feature>
<evidence type="ECO:0000259" key="4">
    <source>
        <dbReference type="PROSITE" id="PS51717"/>
    </source>
</evidence>
<proteinExistence type="inferred from homology"/>
<dbReference type="GeneTree" id="ENSGT00940000154390"/>
<dbReference type="Pfam" id="PF25683">
    <property type="entry name" value="URGCP_GTPase"/>
    <property type="match status" value="1"/>
</dbReference>
<reference evidence="7" key="2">
    <citation type="submission" date="2025-04" db="UniProtKB">
        <authorList>
            <consortium name="RefSeq"/>
        </authorList>
    </citation>
    <scope>IDENTIFICATION</scope>
    <source>
        <tissue evidence="7">Brain</tissue>
    </source>
</reference>
<dbReference type="InterPro" id="IPR058641">
    <property type="entry name" value="GVIN1_dom"/>
</dbReference>
<dbReference type="InterPro" id="IPR052986">
    <property type="entry name" value="VLIG_GTPase"/>
</dbReference>
<dbReference type="SUPFAM" id="SSF49265">
    <property type="entry name" value="Fibronectin type III"/>
    <property type="match status" value="1"/>
</dbReference>
<feature type="domain" description="Fibronectin type-III" evidence="3">
    <location>
        <begin position="44"/>
        <end position="131"/>
    </location>
</feature>